<accession>A0ACC2L9P5</accession>
<proteinExistence type="predicted"/>
<gene>
    <name evidence="1" type="ORF">MRB53_023346</name>
</gene>
<evidence type="ECO:0000313" key="1">
    <source>
        <dbReference type="EMBL" id="KAJ8630023.1"/>
    </source>
</evidence>
<protein>
    <submittedName>
        <fullName evidence="1">Uncharacterized protein</fullName>
    </submittedName>
</protein>
<name>A0ACC2L9P5_PERAE</name>
<reference evidence="1 2" key="1">
    <citation type="journal article" date="2022" name="Hortic Res">
        <title>A haplotype resolved chromosomal level avocado genome allows analysis of novel avocado genes.</title>
        <authorList>
            <person name="Nath O."/>
            <person name="Fletcher S.J."/>
            <person name="Hayward A."/>
            <person name="Shaw L.M."/>
            <person name="Masouleh A.K."/>
            <person name="Furtado A."/>
            <person name="Henry R.J."/>
            <person name="Mitter N."/>
        </authorList>
    </citation>
    <scope>NUCLEOTIDE SEQUENCE [LARGE SCALE GENOMIC DNA]</scope>
    <source>
        <strain evidence="2">cv. Hass</strain>
    </source>
</reference>
<dbReference type="Proteomes" id="UP001234297">
    <property type="component" value="Chromosome 7"/>
</dbReference>
<evidence type="ECO:0000313" key="2">
    <source>
        <dbReference type="Proteomes" id="UP001234297"/>
    </source>
</evidence>
<dbReference type="EMBL" id="CM056815">
    <property type="protein sequence ID" value="KAJ8630023.1"/>
    <property type="molecule type" value="Genomic_DNA"/>
</dbReference>
<comment type="caution">
    <text evidence="1">The sequence shown here is derived from an EMBL/GenBank/DDBJ whole genome shotgun (WGS) entry which is preliminary data.</text>
</comment>
<keyword evidence="2" id="KW-1185">Reference proteome</keyword>
<organism evidence="1 2">
    <name type="scientific">Persea americana</name>
    <name type="common">Avocado</name>
    <dbReference type="NCBI Taxonomy" id="3435"/>
    <lineage>
        <taxon>Eukaryota</taxon>
        <taxon>Viridiplantae</taxon>
        <taxon>Streptophyta</taxon>
        <taxon>Embryophyta</taxon>
        <taxon>Tracheophyta</taxon>
        <taxon>Spermatophyta</taxon>
        <taxon>Magnoliopsida</taxon>
        <taxon>Magnoliidae</taxon>
        <taxon>Laurales</taxon>
        <taxon>Lauraceae</taxon>
        <taxon>Persea</taxon>
    </lineage>
</organism>
<sequence>MGEGRSVSETLTWSVATVTTVMVVICFVFVTCEWLKKTWLKAVLSSLQKIKEGEKSWRFKFNPSFSSYQLFY</sequence>